<evidence type="ECO:0000313" key="2">
    <source>
        <dbReference type="EMBL" id="DAF45946.1"/>
    </source>
</evidence>
<proteinExistence type="predicted"/>
<protein>
    <submittedName>
        <fullName evidence="2">Uncharacterized protein</fullName>
    </submittedName>
</protein>
<dbReference type="EMBL" id="BK032528">
    <property type="protein sequence ID" value="DAF45946.1"/>
    <property type="molecule type" value="Genomic_DNA"/>
</dbReference>
<organism evidence="2">
    <name type="scientific">Siphoviridae sp. ctiV651</name>
    <dbReference type="NCBI Taxonomy" id="2827917"/>
    <lineage>
        <taxon>Viruses</taxon>
        <taxon>Duplodnaviria</taxon>
        <taxon>Heunggongvirae</taxon>
        <taxon>Uroviricota</taxon>
        <taxon>Caudoviricetes</taxon>
    </lineage>
</organism>
<name>A0A8S5S5G9_9CAUD</name>
<feature type="region of interest" description="Disordered" evidence="1">
    <location>
        <begin position="1"/>
        <end position="31"/>
    </location>
</feature>
<sequence>MLVTARKVKSRNGGYLGTGASPQYHVIRQHQ</sequence>
<feature type="compositionally biased region" description="Basic residues" evidence="1">
    <location>
        <begin position="1"/>
        <end position="10"/>
    </location>
</feature>
<accession>A0A8S5S5G9</accession>
<reference evidence="2" key="1">
    <citation type="journal article" date="2021" name="Proc. Natl. Acad. Sci. U.S.A.">
        <title>A Catalog of Tens of Thousands of Viruses from Human Metagenomes Reveals Hidden Associations with Chronic Diseases.</title>
        <authorList>
            <person name="Tisza M.J."/>
            <person name="Buck C.B."/>
        </authorList>
    </citation>
    <scope>NUCLEOTIDE SEQUENCE</scope>
    <source>
        <strain evidence="2">CtiV651</strain>
    </source>
</reference>
<evidence type="ECO:0000256" key="1">
    <source>
        <dbReference type="SAM" id="MobiDB-lite"/>
    </source>
</evidence>